<name>A0A3M7TEU6_9FLAO</name>
<accession>A0A3M7TEU6</accession>
<proteinExistence type="predicted"/>
<dbReference type="AlphaFoldDB" id="A0A3M7TEU6"/>
<protein>
    <submittedName>
        <fullName evidence="1">Uncharacterized protein</fullName>
    </submittedName>
</protein>
<reference evidence="1 2" key="1">
    <citation type="submission" date="2018-08" db="EMBL/GenBank/DDBJ databases">
        <title>Chryseobacterium nematophagum: a novel matrix digesting pathogen of nematodes.</title>
        <authorList>
            <person name="Page A."/>
            <person name="Roberts M."/>
            <person name="Felix M.-A."/>
            <person name="Weir W."/>
        </authorList>
    </citation>
    <scope>NUCLEOTIDE SEQUENCE [LARGE SCALE GENOMIC DNA]</scope>
    <source>
        <strain evidence="1 2">JUb129</strain>
    </source>
</reference>
<dbReference type="Proteomes" id="UP000278775">
    <property type="component" value="Unassembled WGS sequence"/>
</dbReference>
<organism evidence="1 2">
    <name type="scientific">Chryseobacterium nematophagum</name>
    <dbReference type="NCBI Taxonomy" id="2305228"/>
    <lineage>
        <taxon>Bacteria</taxon>
        <taxon>Pseudomonadati</taxon>
        <taxon>Bacteroidota</taxon>
        <taxon>Flavobacteriia</taxon>
        <taxon>Flavobacteriales</taxon>
        <taxon>Weeksellaceae</taxon>
        <taxon>Chryseobacterium group</taxon>
        <taxon>Chryseobacterium</taxon>
    </lineage>
</organism>
<evidence type="ECO:0000313" key="1">
    <source>
        <dbReference type="EMBL" id="RNA61506.1"/>
    </source>
</evidence>
<comment type="caution">
    <text evidence="1">The sequence shown here is derived from an EMBL/GenBank/DDBJ whole genome shotgun (WGS) entry which is preliminary data.</text>
</comment>
<sequence length="69" mass="7481">MMKDINLNVAKSTTSVSKNISFDILSRISLGVTIEADNYAATTSVIRILINPSLMVNKIALLRGAIMVE</sequence>
<dbReference type="EMBL" id="QWIU01000002">
    <property type="protein sequence ID" value="RNA61506.1"/>
    <property type="molecule type" value="Genomic_DNA"/>
</dbReference>
<gene>
    <name evidence="1" type="ORF">D1631_05965</name>
</gene>
<evidence type="ECO:0000313" key="2">
    <source>
        <dbReference type="Proteomes" id="UP000278775"/>
    </source>
</evidence>